<keyword evidence="4" id="KW-1185">Reference proteome</keyword>
<evidence type="ECO:0000313" key="3">
    <source>
        <dbReference type="EMBL" id="NMF89430.1"/>
    </source>
</evidence>
<dbReference type="Pfam" id="PF16976">
    <property type="entry name" value="RcpC"/>
    <property type="match status" value="1"/>
</dbReference>
<dbReference type="RefSeq" id="WP_169206800.1">
    <property type="nucleotide sequence ID" value="NZ_CP059560.1"/>
</dbReference>
<evidence type="ECO:0000256" key="1">
    <source>
        <dbReference type="SAM" id="MobiDB-lite"/>
    </source>
</evidence>
<gene>
    <name evidence="3" type="primary">cpaB</name>
    <name evidence="3" type="ORF">GPA26_13220</name>
</gene>
<feature type="region of interest" description="Disordered" evidence="1">
    <location>
        <begin position="236"/>
        <end position="266"/>
    </location>
</feature>
<protein>
    <submittedName>
        <fullName evidence="3">Flp pilus assembly protein CpaB</fullName>
    </submittedName>
</protein>
<name>A0ABX1MSY2_9RHOO</name>
<accession>A0ABX1MSY2</accession>
<dbReference type="Pfam" id="PF08666">
    <property type="entry name" value="SAF"/>
    <property type="match status" value="1"/>
</dbReference>
<reference evidence="3 4" key="1">
    <citation type="submission" date="2019-12" db="EMBL/GenBank/DDBJ databases">
        <title>Comparative genomics gives insights into the taxonomy of the Azoarcus-Aromatoleum group and reveals separate origins of nif in the plant-associated Azoarcus and non-plant-associated Aromatoleum sub-groups.</title>
        <authorList>
            <person name="Lafos M."/>
            <person name="Maluk M."/>
            <person name="Batista M."/>
            <person name="Junghare M."/>
            <person name="Carmona M."/>
            <person name="Faoro H."/>
            <person name="Cruz L.M."/>
            <person name="Battistoni F."/>
            <person name="De Souza E."/>
            <person name="Pedrosa F."/>
            <person name="Chen W.-M."/>
            <person name="Poole P.S."/>
            <person name="Dixon R.A."/>
            <person name="James E.K."/>
        </authorList>
    </citation>
    <scope>NUCLEOTIDE SEQUENCE [LARGE SCALE GENOMIC DNA]</scope>
    <source>
        <strain evidence="3 4">ToN1</strain>
    </source>
</reference>
<proteinExistence type="predicted"/>
<dbReference type="InterPro" id="IPR013974">
    <property type="entry name" value="SAF"/>
</dbReference>
<dbReference type="InterPro" id="IPR031571">
    <property type="entry name" value="RcpC_dom"/>
</dbReference>
<organism evidence="3 4">
    <name type="scientific">Aromatoleum petrolei</name>
    <dbReference type="NCBI Taxonomy" id="76116"/>
    <lineage>
        <taxon>Bacteria</taxon>
        <taxon>Pseudomonadati</taxon>
        <taxon>Pseudomonadota</taxon>
        <taxon>Betaproteobacteria</taxon>
        <taxon>Rhodocyclales</taxon>
        <taxon>Rhodocyclaceae</taxon>
        <taxon>Aromatoleum</taxon>
    </lineage>
</organism>
<dbReference type="NCBIfam" id="TIGR03177">
    <property type="entry name" value="pilus_cpaB"/>
    <property type="match status" value="1"/>
</dbReference>
<feature type="compositionally biased region" description="Low complexity" evidence="1">
    <location>
        <begin position="236"/>
        <end position="250"/>
    </location>
</feature>
<dbReference type="SMART" id="SM00858">
    <property type="entry name" value="SAF"/>
    <property type="match status" value="1"/>
</dbReference>
<feature type="domain" description="SAF" evidence="2">
    <location>
        <begin position="36"/>
        <end position="98"/>
    </location>
</feature>
<dbReference type="InterPro" id="IPR017592">
    <property type="entry name" value="Pilus_assmbl_Flp-typ_CpaB"/>
</dbReference>
<dbReference type="CDD" id="cd11614">
    <property type="entry name" value="SAF_CpaB_FlgA_like"/>
    <property type="match status" value="1"/>
</dbReference>
<evidence type="ECO:0000313" key="4">
    <source>
        <dbReference type="Proteomes" id="UP000652074"/>
    </source>
</evidence>
<dbReference type="EMBL" id="WTVR01000024">
    <property type="protein sequence ID" value="NMF89430.1"/>
    <property type="molecule type" value="Genomic_DNA"/>
</dbReference>
<dbReference type="Proteomes" id="UP000652074">
    <property type="component" value="Unassembled WGS sequence"/>
</dbReference>
<sequence>MKSKGLVFLFVAMLAGLAAVVLGTRWLQQKAAPVDNRIAVAAVELQLGGQITPDALRLVEWPSGSVPTGAFTDLAALDGRVALTSILPGEPVLESRLAPVGTKGGLSAVVPQGKRAITVRVNDVIGVAGFALPGNYVDIMVNTENTGANRNSEDQMISKIVLERILVLAVAQEANRDETKPKVVNAVTLEVTPEQAERLDLARSVGNLSLVLRNQVDSDPTDTAGITKAKLLRTAAEAPPEPVAAKPAPAMRRVAAKPRPSPAPSDRVCVEVIRGVNKVNECF</sequence>
<comment type="caution">
    <text evidence="3">The sequence shown here is derived from an EMBL/GenBank/DDBJ whole genome shotgun (WGS) entry which is preliminary data.</text>
</comment>
<evidence type="ECO:0000259" key="2">
    <source>
        <dbReference type="SMART" id="SM00858"/>
    </source>
</evidence>